<accession>D1CH53</accession>
<dbReference type="SUPFAM" id="SSF53335">
    <property type="entry name" value="S-adenosyl-L-methionine-dependent methyltransferases"/>
    <property type="match status" value="1"/>
</dbReference>
<name>D1CH53_THET1</name>
<dbReference type="CDD" id="cd02440">
    <property type="entry name" value="AdoMet_MTases"/>
    <property type="match status" value="1"/>
</dbReference>
<dbReference type="Pfam" id="PF13649">
    <property type="entry name" value="Methyltransf_25"/>
    <property type="match status" value="1"/>
</dbReference>
<keyword evidence="1 4" id="KW-0489">Methyltransferase</keyword>
<dbReference type="InterPro" id="IPR029063">
    <property type="entry name" value="SAM-dependent_MTases_sf"/>
</dbReference>
<gene>
    <name evidence="4" type="ordered locus">Tter_2173</name>
</gene>
<dbReference type="OrthoDB" id="9760689at2"/>
<dbReference type="Gene3D" id="3.40.50.150">
    <property type="entry name" value="Vaccinia Virus protein VP39"/>
    <property type="match status" value="1"/>
</dbReference>
<evidence type="ECO:0000256" key="1">
    <source>
        <dbReference type="ARBA" id="ARBA00022603"/>
    </source>
</evidence>
<dbReference type="Proteomes" id="UP000000323">
    <property type="component" value="Chromosome 2"/>
</dbReference>
<dbReference type="HOGENOM" id="CLU_037990_5_3_0"/>
<proteinExistence type="predicted"/>
<sequence length="252" mass="27995">MMRWQPQRYDDKLGFVSAMGADLIELLAPAPGERVLDLGCGTGDLAHRIAQRGAEVVGIDISPEMVAMARSKYPHIRFEVADVQDYRSDGSFDAVFSNAALHWMRKPRQVLESVRSALRPGGRFVAEFGGKGNVHSISRALEVVLARRGVDAHERNPWYYPSLGEYATLLEAAGFQVVYASHFDRPTPLPDGDLGLDHWLETFAQPFLLGLPPGEVAQVKAEIKDLLRPELFRDGTWVADYRRLRVAAVLVG</sequence>
<reference evidence="5" key="1">
    <citation type="journal article" date="2010" name="Stand. Genomic Sci.">
        <title>Complete genome sequence of 'Thermobaculum terrenum' type strain (YNP1).</title>
        <authorList>
            <person name="Kiss H."/>
            <person name="Cleland D."/>
            <person name="Lapidus A."/>
            <person name="Lucas S."/>
            <person name="Glavina Del Rio T."/>
            <person name="Nolan M."/>
            <person name="Tice H."/>
            <person name="Han C."/>
            <person name="Goodwin L."/>
            <person name="Pitluck S."/>
            <person name="Liolios K."/>
            <person name="Ivanova N."/>
            <person name="Mavromatis K."/>
            <person name="Ovchinnikova G."/>
            <person name="Pati A."/>
            <person name="Chen A."/>
            <person name="Palaniappan K."/>
            <person name="Land M."/>
            <person name="Hauser L."/>
            <person name="Chang Y."/>
            <person name="Jeffries C."/>
            <person name="Lu M."/>
            <person name="Brettin T."/>
            <person name="Detter J."/>
            <person name="Goker M."/>
            <person name="Tindall B."/>
            <person name="Beck B."/>
            <person name="McDermott T."/>
            <person name="Woyke T."/>
            <person name="Bristow J."/>
            <person name="Eisen J."/>
            <person name="Markowitz V."/>
            <person name="Hugenholtz P."/>
            <person name="Kyrpides N."/>
            <person name="Klenk H."/>
            <person name="Cheng J."/>
        </authorList>
    </citation>
    <scope>NUCLEOTIDE SEQUENCE [LARGE SCALE GENOMIC DNA]</scope>
    <source>
        <strain evidence="5">ATCC BAA-798 / YNP1</strain>
    </source>
</reference>
<dbReference type="RefSeq" id="WP_012876105.1">
    <property type="nucleotide sequence ID" value="NC_013526.1"/>
</dbReference>
<dbReference type="InterPro" id="IPR041698">
    <property type="entry name" value="Methyltransf_25"/>
</dbReference>
<dbReference type="STRING" id="525904.Tter_2173"/>
<evidence type="ECO:0000313" key="4">
    <source>
        <dbReference type="EMBL" id="ACZ43074.1"/>
    </source>
</evidence>
<dbReference type="eggNOG" id="COG4106">
    <property type="taxonomic scope" value="Bacteria"/>
</dbReference>
<dbReference type="PANTHER" id="PTHR43861:SF1">
    <property type="entry name" value="TRANS-ACONITATE 2-METHYLTRANSFERASE"/>
    <property type="match status" value="1"/>
</dbReference>
<evidence type="ECO:0000313" key="5">
    <source>
        <dbReference type="Proteomes" id="UP000000323"/>
    </source>
</evidence>
<dbReference type="KEGG" id="ttr:Tter_2173"/>
<feature type="domain" description="Methyltransferase" evidence="3">
    <location>
        <begin position="35"/>
        <end position="122"/>
    </location>
</feature>
<dbReference type="AlphaFoldDB" id="D1CH53"/>
<protein>
    <submittedName>
        <fullName evidence="4">Methyltransferase type 11</fullName>
    </submittedName>
</protein>
<dbReference type="PANTHER" id="PTHR43861">
    <property type="entry name" value="TRANS-ACONITATE 2-METHYLTRANSFERASE-RELATED"/>
    <property type="match status" value="1"/>
</dbReference>
<dbReference type="GO" id="GO:0008168">
    <property type="term" value="F:methyltransferase activity"/>
    <property type="evidence" value="ECO:0007669"/>
    <property type="project" value="UniProtKB-KW"/>
</dbReference>
<keyword evidence="2 4" id="KW-0808">Transferase</keyword>
<organism evidence="4 5">
    <name type="scientific">Thermobaculum terrenum (strain ATCC BAA-798 / CCMEE 7001 / YNP1)</name>
    <dbReference type="NCBI Taxonomy" id="525904"/>
    <lineage>
        <taxon>Bacteria</taxon>
        <taxon>Bacillati</taxon>
        <taxon>Chloroflexota</taxon>
        <taxon>Chloroflexia</taxon>
        <taxon>Candidatus Thermobaculales</taxon>
        <taxon>Candidatus Thermobaculaceae</taxon>
        <taxon>Thermobaculum</taxon>
    </lineage>
</organism>
<evidence type="ECO:0000256" key="2">
    <source>
        <dbReference type="ARBA" id="ARBA00022679"/>
    </source>
</evidence>
<evidence type="ECO:0000259" key="3">
    <source>
        <dbReference type="Pfam" id="PF13649"/>
    </source>
</evidence>
<dbReference type="GO" id="GO:0032259">
    <property type="term" value="P:methylation"/>
    <property type="evidence" value="ECO:0007669"/>
    <property type="project" value="UniProtKB-KW"/>
</dbReference>
<dbReference type="EMBL" id="CP001826">
    <property type="protein sequence ID" value="ACZ43074.1"/>
    <property type="molecule type" value="Genomic_DNA"/>
</dbReference>
<keyword evidence="5" id="KW-1185">Reference proteome</keyword>